<evidence type="ECO:0000313" key="4">
    <source>
        <dbReference type="Proteomes" id="UP000634206"/>
    </source>
</evidence>
<name>A0AAE2VCE2_9BACT</name>
<feature type="chain" id="PRO_5041969539" evidence="1">
    <location>
        <begin position="26"/>
        <end position="243"/>
    </location>
</feature>
<gene>
    <name evidence="3" type="ORF">JIN83_07960</name>
</gene>
<keyword evidence="1" id="KW-0732">Signal</keyword>
<comment type="caution">
    <text evidence="3">The sequence shown here is derived from an EMBL/GenBank/DDBJ whole genome shotgun (WGS) entry which is preliminary data.</text>
</comment>
<feature type="domain" description="Ice-binding protein C-terminal" evidence="2">
    <location>
        <begin position="220"/>
        <end position="242"/>
    </location>
</feature>
<evidence type="ECO:0000259" key="2">
    <source>
        <dbReference type="Pfam" id="PF07589"/>
    </source>
</evidence>
<reference evidence="3" key="1">
    <citation type="submission" date="2021-01" db="EMBL/GenBank/DDBJ databases">
        <title>Modified the classification status of verrucomicrobia.</title>
        <authorList>
            <person name="Feng X."/>
        </authorList>
    </citation>
    <scope>NUCLEOTIDE SEQUENCE</scope>
    <source>
        <strain evidence="3">5K15</strain>
    </source>
</reference>
<dbReference type="AlphaFoldDB" id="A0AAE2VCE2"/>
<accession>A0AAE2VCE2</accession>
<sequence>MHKNTWKNMALVAGSLTLTTGFADAASTLVNLGNNAPTGNIIASEESRNSFTRAFDIEANANHARGMVFTTGDNATGGQFAIDSITVSKDTTQTFVGGEVTLFVYQGSVADWTAGNGDTTETAADIYDGTTVTPLFEETFALNGSYGANSYLQFSLDSSLIVDENSEFGFFLIYSKGDANDDDYLQLDERSSGGGQIRLTDTANEVNGTRGLTFYVQGTAVPEPSSAALLGLGGLALMLRRRK</sequence>
<proteinExistence type="predicted"/>
<dbReference type="Proteomes" id="UP000634206">
    <property type="component" value="Unassembled WGS sequence"/>
</dbReference>
<feature type="signal peptide" evidence="1">
    <location>
        <begin position="1"/>
        <end position="25"/>
    </location>
</feature>
<protein>
    <submittedName>
        <fullName evidence="3">PEP-CTERM sorting domain-containing protein</fullName>
    </submittedName>
</protein>
<dbReference type="RefSeq" id="WP_309489502.1">
    <property type="nucleotide sequence ID" value="NZ_JAENIG010000004.1"/>
</dbReference>
<evidence type="ECO:0000313" key="3">
    <source>
        <dbReference type="EMBL" id="MBK1854891.1"/>
    </source>
</evidence>
<keyword evidence="4" id="KW-1185">Reference proteome</keyword>
<dbReference type="Pfam" id="PF07589">
    <property type="entry name" value="PEP-CTERM"/>
    <property type="match status" value="1"/>
</dbReference>
<dbReference type="InterPro" id="IPR013424">
    <property type="entry name" value="Ice-binding_C"/>
</dbReference>
<dbReference type="NCBIfam" id="TIGR02595">
    <property type="entry name" value="PEP_CTERM"/>
    <property type="match status" value="1"/>
</dbReference>
<dbReference type="EMBL" id="JAENIG010000004">
    <property type="protein sequence ID" value="MBK1854891.1"/>
    <property type="molecule type" value="Genomic_DNA"/>
</dbReference>
<organism evidence="3 4">
    <name type="scientific">Oceaniferula flava</name>
    <dbReference type="NCBI Taxonomy" id="2800421"/>
    <lineage>
        <taxon>Bacteria</taxon>
        <taxon>Pseudomonadati</taxon>
        <taxon>Verrucomicrobiota</taxon>
        <taxon>Verrucomicrobiia</taxon>
        <taxon>Verrucomicrobiales</taxon>
        <taxon>Verrucomicrobiaceae</taxon>
        <taxon>Oceaniferula</taxon>
    </lineage>
</organism>
<evidence type="ECO:0000256" key="1">
    <source>
        <dbReference type="SAM" id="SignalP"/>
    </source>
</evidence>